<accession>A0A7C9KUQ3</accession>
<evidence type="ECO:0000313" key="2">
    <source>
        <dbReference type="Proteomes" id="UP000481327"/>
    </source>
</evidence>
<protein>
    <submittedName>
        <fullName evidence="1">Phage tail assembly chaperone</fullName>
    </submittedName>
</protein>
<evidence type="ECO:0000313" key="1">
    <source>
        <dbReference type="EMBL" id="MQT15685.1"/>
    </source>
</evidence>
<organism evidence="1 2">
    <name type="scientific">Sandarakinorhabdus fusca</name>
    <dbReference type="NCBI Taxonomy" id="1439888"/>
    <lineage>
        <taxon>Bacteria</taxon>
        <taxon>Pseudomonadati</taxon>
        <taxon>Pseudomonadota</taxon>
        <taxon>Alphaproteobacteria</taxon>
        <taxon>Sphingomonadales</taxon>
        <taxon>Sphingosinicellaceae</taxon>
        <taxon>Sandarakinorhabdus</taxon>
    </lineage>
</organism>
<dbReference type="Proteomes" id="UP000481327">
    <property type="component" value="Unassembled WGS sequence"/>
</dbReference>
<dbReference type="OrthoDB" id="7582980at2"/>
<dbReference type="EMBL" id="WIOL01000001">
    <property type="protein sequence ID" value="MQT15685.1"/>
    <property type="molecule type" value="Genomic_DNA"/>
</dbReference>
<dbReference type="Pfam" id="PF09550">
    <property type="entry name" value="Phage_TAC_6"/>
    <property type="match status" value="1"/>
</dbReference>
<dbReference type="AlphaFoldDB" id="A0A7C9KUQ3"/>
<comment type="caution">
    <text evidence="1">The sequence shown here is derived from an EMBL/GenBank/DDBJ whole genome shotgun (WGS) entry which is preliminary data.</text>
</comment>
<keyword evidence="2" id="KW-1185">Reference proteome</keyword>
<gene>
    <name evidence="1" type="ORF">F3168_00195</name>
</gene>
<proteinExistence type="predicted"/>
<name>A0A7C9KUQ3_9SPHN</name>
<dbReference type="RefSeq" id="WP_152576165.1">
    <property type="nucleotide sequence ID" value="NZ_JAATJI010000001.1"/>
</dbReference>
<reference evidence="1 2" key="1">
    <citation type="submission" date="2019-09" db="EMBL/GenBank/DDBJ databases">
        <title>Polymorphobacter sp. isolated from a lake in China.</title>
        <authorList>
            <person name="Liu Z."/>
        </authorList>
    </citation>
    <scope>NUCLEOTIDE SEQUENCE [LARGE SCALE GENOMIC DNA]</scope>
    <source>
        <strain evidence="1 2">D40P</strain>
    </source>
</reference>
<sequence length="72" mass="7466">MRFAPAAEAASFCDAARVAARVAAAALGWRPDDFWAATPADLRTALGLDLTDAAPGDAGMLAQLMEAFPDDE</sequence>
<dbReference type="InterPro" id="IPR019056">
    <property type="entry name" value="Phage_TAC_6"/>
</dbReference>